<dbReference type="Proteomes" id="UP000006055">
    <property type="component" value="Chromosome"/>
</dbReference>
<accession>I4C1X1</accession>
<sequence>MTISCSCRIVAEKILLEHRIQLVEDSKGGYHLRKVSKDSRTVLSSNPVHSDPSVLAEARELFPDLLPFSGLPVDAT</sequence>
<reference evidence="2" key="1">
    <citation type="submission" date="2012-06" db="EMBL/GenBank/DDBJ databases">
        <title>Complete sequence of chromosome of Desulfomonile tiedjei DSM 6799.</title>
        <authorList>
            <person name="Lucas S."/>
            <person name="Copeland A."/>
            <person name="Lapidus A."/>
            <person name="Glavina del Rio T."/>
            <person name="Dalin E."/>
            <person name="Tice H."/>
            <person name="Bruce D."/>
            <person name="Goodwin L."/>
            <person name="Pitluck S."/>
            <person name="Peters L."/>
            <person name="Ovchinnikova G."/>
            <person name="Zeytun A."/>
            <person name="Lu M."/>
            <person name="Kyrpides N."/>
            <person name="Mavromatis K."/>
            <person name="Ivanova N."/>
            <person name="Brettin T."/>
            <person name="Detter J.C."/>
            <person name="Han C."/>
            <person name="Larimer F."/>
            <person name="Land M."/>
            <person name="Hauser L."/>
            <person name="Markowitz V."/>
            <person name="Cheng J.-F."/>
            <person name="Hugenholtz P."/>
            <person name="Woyke T."/>
            <person name="Wu D."/>
            <person name="Spring S."/>
            <person name="Schroeder M."/>
            <person name="Brambilla E."/>
            <person name="Klenk H.-P."/>
            <person name="Eisen J.A."/>
        </authorList>
    </citation>
    <scope>NUCLEOTIDE SEQUENCE [LARGE SCALE GENOMIC DNA]</scope>
    <source>
        <strain evidence="2">ATCC 49306 / DSM 6799 / DCB-1</strain>
    </source>
</reference>
<dbReference type="KEGG" id="dti:Desti_0838"/>
<dbReference type="EMBL" id="CP003360">
    <property type="protein sequence ID" value="AFM23562.1"/>
    <property type="molecule type" value="Genomic_DNA"/>
</dbReference>
<dbReference type="RefSeq" id="WP_014808718.1">
    <property type="nucleotide sequence ID" value="NC_018025.1"/>
</dbReference>
<dbReference type="OrthoDB" id="9974314at2"/>
<gene>
    <name evidence="1" type="ordered locus">Desti_0838</name>
</gene>
<dbReference type="AlphaFoldDB" id="I4C1X1"/>
<evidence type="ECO:0000313" key="2">
    <source>
        <dbReference type="Proteomes" id="UP000006055"/>
    </source>
</evidence>
<name>I4C1X1_DESTA</name>
<keyword evidence="2" id="KW-1185">Reference proteome</keyword>
<dbReference type="HOGENOM" id="CLU_2648632_0_0_7"/>
<protein>
    <submittedName>
        <fullName evidence="1">Uncharacterized protein</fullName>
    </submittedName>
</protein>
<proteinExistence type="predicted"/>
<evidence type="ECO:0000313" key="1">
    <source>
        <dbReference type="EMBL" id="AFM23562.1"/>
    </source>
</evidence>
<organism evidence="1 2">
    <name type="scientific">Desulfomonile tiedjei (strain ATCC 49306 / DSM 6799 / DCB-1)</name>
    <dbReference type="NCBI Taxonomy" id="706587"/>
    <lineage>
        <taxon>Bacteria</taxon>
        <taxon>Pseudomonadati</taxon>
        <taxon>Thermodesulfobacteriota</taxon>
        <taxon>Desulfomonilia</taxon>
        <taxon>Desulfomonilales</taxon>
        <taxon>Desulfomonilaceae</taxon>
        <taxon>Desulfomonile</taxon>
    </lineage>
</organism>